<dbReference type="Proteomes" id="UP000824496">
    <property type="component" value="Chromosome"/>
</dbReference>
<proteinExistence type="predicted"/>
<evidence type="ECO:0000313" key="1">
    <source>
        <dbReference type="EMBL" id="BDA64717.1"/>
    </source>
</evidence>
<dbReference type="PROSITE" id="PS51257">
    <property type="entry name" value="PROKAR_LIPOPROTEIN"/>
    <property type="match status" value="1"/>
</dbReference>
<organism evidence="1 2">
    <name type="scientific">Actinomyces capricornis</name>
    <dbReference type="NCBI Taxonomy" id="2755559"/>
    <lineage>
        <taxon>Bacteria</taxon>
        <taxon>Bacillati</taxon>
        <taxon>Actinomycetota</taxon>
        <taxon>Actinomycetes</taxon>
        <taxon>Actinomycetales</taxon>
        <taxon>Actinomycetaceae</taxon>
        <taxon>Actinomyces</taxon>
    </lineage>
</organism>
<keyword evidence="2" id="KW-1185">Reference proteome</keyword>
<protein>
    <submittedName>
        <fullName evidence="1">Uncharacterized protein</fullName>
    </submittedName>
</protein>
<evidence type="ECO:0000313" key="2">
    <source>
        <dbReference type="Proteomes" id="UP000824496"/>
    </source>
</evidence>
<gene>
    <name evidence="1" type="ORF">MANAM107_15510</name>
</gene>
<name>A0ABN6K670_9ACTO</name>
<reference evidence="1 2" key="1">
    <citation type="submission" date="2021-08" db="EMBL/GenBank/DDBJ databases">
        <title>Whole genome sequence of novel Actinomyces species strain MAS-1.</title>
        <authorList>
            <person name="Saito M."/>
            <person name="Kuwahara N."/>
            <person name="Takizawa T."/>
            <person name="Gotouda H."/>
            <person name="Ochiai T."/>
        </authorList>
    </citation>
    <scope>NUCLEOTIDE SEQUENCE [LARGE SCALE GENOMIC DNA]</scope>
    <source>
        <strain evidence="1 2">MAS-1</strain>
    </source>
</reference>
<accession>A0ABN6K670</accession>
<sequence>MGRLLVDRLTQVSTSLLVLTLAGCALSGSINPSGTPTPPAPLTDEVLCGVLPNEALTETLGFLTVTYRYTHSSASERVYGRSGYYYDCTMHSSKTDEFGFFEFTYQPSTTLPDNPGFDGPVDFQDIPNVFSESLTAITFEGQEGSGWTWEVNNGAYISWLYPDGHLLTVRLTINNATGDFTAEQLNNYRHVVGTVITQIPEVASGPAVRTIVPSPTST</sequence>
<dbReference type="EMBL" id="AP025017">
    <property type="protein sequence ID" value="BDA64717.1"/>
    <property type="molecule type" value="Genomic_DNA"/>
</dbReference>